<gene>
    <name evidence="11" type="ORF">WMY93_020483</name>
</gene>
<proteinExistence type="predicted"/>
<keyword evidence="3 6" id="KW-0863">Zinc-finger</keyword>
<evidence type="ECO:0000256" key="2">
    <source>
        <dbReference type="ARBA" id="ARBA00022723"/>
    </source>
</evidence>
<feature type="domain" description="RING-type" evidence="8">
    <location>
        <begin position="15"/>
        <end position="61"/>
    </location>
</feature>
<dbReference type="PRINTS" id="PR01407">
    <property type="entry name" value="BUTYPHLNCDUF"/>
</dbReference>
<dbReference type="SMART" id="SM00336">
    <property type="entry name" value="BBOX"/>
    <property type="match status" value="1"/>
</dbReference>
<dbReference type="Pfam" id="PF00622">
    <property type="entry name" value="SPRY"/>
    <property type="match status" value="1"/>
</dbReference>
<comment type="caution">
    <text evidence="11">The sequence shown here is derived from an EMBL/GenBank/DDBJ whole genome shotgun (WGS) entry which is preliminary data.</text>
</comment>
<evidence type="ECO:0000256" key="5">
    <source>
        <dbReference type="ARBA" id="ARBA00022859"/>
    </source>
</evidence>
<dbReference type="InterPro" id="IPR003877">
    <property type="entry name" value="SPRY_dom"/>
</dbReference>
<dbReference type="PROSITE" id="PS50188">
    <property type="entry name" value="B302_SPRY"/>
    <property type="match status" value="1"/>
</dbReference>
<dbReference type="InterPro" id="IPR043136">
    <property type="entry name" value="B30.2/SPRY_sf"/>
</dbReference>
<dbReference type="PROSITE" id="PS00518">
    <property type="entry name" value="ZF_RING_1"/>
    <property type="match status" value="1"/>
</dbReference>
<keyword evidence="7" id="KW-0175">Coiled coil</keyword>
<dbReference type="EMBL" id="JBBPFD010000014">
    <property type="protein sequence ID" value="KAK7899630.1"/>
    <property type="molecule type" value="Genomic_DNA"/>
</dbReference>
<dbReference type="InterPro" id="IPR000315">
    <property type="entry name" value="Znf_B-box"/>
</dbReference>
<feature type="domain" description="B box-type" evidence="9">
    <location>
        <begin position="121"/>
        <end position="161"/>
    </location>
</feature>
<keyword evidence="4" id="KW-0862">Zinc</keyword>
<dbReference type="GO" id="GO:0045087">
    <property type="term" value="P:innate immune response"/>
    <property type="evidence" value="ECO:0007669"/>
    <property type="project" value="UniProtKB-KW"/>
</dbReference>
<dbReference type="Pfam" id="PF00643">
    <property type="entry name" value="zf-B_box"/>
    <property type="match status" value="1"/>
</dbReference>
<dbReference type="InterPro" id="IPR017907">
    <property type="entry name" value="Znf_RING_CS"/>
</dbReference>
<name>A0AAW0NM64_9GOBI</name>
<dbReference type="PANTHER" id="PTHR25465">
    <property type="entry name" value="B-BOX DOMAIN CONTAINING"/>
    <property type="match status" value="1"/>
</dbReference>
<dbReference type="SUPFAM" id="SSF57845">
    <property type="entry name" value="B-box zinc-binding domain"/>
    <property type="match status" value="1"/>
</dbReference>
<accession>A0AAW0NM64</accession>
<evidence type="ECO:0000256" key="7">
    <source>
        <dbReference type="SAM" id="Coils"/>
    </source>
</evidence>
<evidence type="ECO:0000256" key="6">
    <source>
        <dbReference type="PROSITE-ProRule" id="PRU00024"/>
    </source>
</evidence>
<dbReference type="InterPro" id="IPR013320">
    <property type="entry name" value="ConA-like_dom_sf"/>
</dbReference>
<evidence type="ECO:0000313" key="12">
    <source>
        <dbReference type="Proteomes" id="UP001460270"/>
    </source>
</evidence>
<dbReference type="GO" id="GO:0008270">
    <property type="term" value="F:zinc ion binding"/>
    <property type="evidence" value="ECO:0007669"/>
    <property type="project" value="UniProtKB-KW"/>
</dbReference>
<reference evidence="12" key="1">
    <citation type="submission" date="2024-04" db="EMBL/GenBank/DDBJ databases">
        <title>Salinicola lusitanus LLJ914,a marine bacterium isolated from the Okinawa Trough.</title>
        <authorList>
            <person name="Li J."/>
        </authorList>
    </citation>
    <scope>NUCLEOTIDE SEQUENCE [LARGE SCALE GENOMIC DNA]</scope>
</reference>
<evidence type="ECO:0000313" key="11">
    <source>
        <dbReference type="EMBL" id="KAK7899630.1"/>
    </source>
</evidence>
<dbReference type="PANTHER" id="PTHR25465:SF5">
    <property type="entry name" value="E3 UBIQUITIN_ISG15 LIGASE TRIM25-RELATED"/>
    <property type="match status" value="1"/>
</dbReference>
<dbReference type="Gene3D" id="2.60.120.920">
    <property type="match status" value="1"/>
</dbReference>
<protein>
    <recommendedName>
        <fullName evidence="13">Tripartite motif-containing protein 16-like</fullName>
    </recommendedName>
</protein>
<dbReference type="InterPro" id="IPR001841">
    <property type="entry name" value="Znf_RING"/>
</dbReference>
<evidence type="ECO:0000256" key="1">
    <source>
        <dbReference type="ARBA" id="ARBA00022588"/>
    </source>
</evidence>
<evidence type="ECO:0000259" key="8">
    <source>
        <dbReference type="PROSITE" id="PS50089"/>
    </source>
</evidence>
<dbReference type="InterPro" id="IPR003879">
    <property type="entry name" value="Butyrophylin_SPRY"/>
</dbReference>
<dbReference type="SUPFAM" id="SSF49899">
    <property type="entry name" value="Concanavalin A-like lectins/glucanases"/>
    <property type="match status" value="1"/>
</dbReference>
<evidence type="ECO:0000256" key="3">
    <source>
        <dbReference type="ARBA" id="ARBA00022771"/>
    </source>
</evidence>
<dbReference type="InterPro" id="IPR051051">
    <property type="entry name" value="E3_ubiq-ligase_TRIM/RNF"/>
</dbReference>
<dbReference type="CDD" id="cd19769">
    <property type="entry name" value="Bbox2_TRIM16-like"/>
    <property type="match status" value="1"/>
</dbReference>
<evidence type="ECO:0008006" key="13">
    <source>
        <dbReference type="Google" id="ProtNLM"/>
    </source>
</evidence>
<dbReference type="AlphaFoldDB" id="A0AAW0NM64"/>
<dbReference type="PROSITE" id="PS50089">
    <property type="entry name" value="ZF_RING_2"/>
    <property type="match status" value="1"/>
</dbReference>
<dbReference type="PROSITE" id="PS50119">
    <property type="entry name" value="ZF_BBOX"/>
    <property type="match status" value="1"/>
</dbReference>
<dbReference type="Gene3D" id="3.30.160.60">
    <property type="entry name" value="Classic Zinc Finger"/>
    <property type="match status" value="1"/>
</dbReference>
<feature type="domain" description="B30.2/SPRY" evidence="10">
    <location>
        <begin position="334"/>
        <end position="527"/>
    </location>
</feature>
<dbReference type="Pfam" id="PF15227">
    <property type="entry name" value="zf-C3HC4_4"/>
    <property type="match status" value="1"/>
</dbReference>
<dbReference type="InterPro" id="IPR001870">
    <property type="entry name" value="B30.2/SPRY"/>
</dbReference>
<dbReference type="Gene3D" id="3.30.40.10">
    <property type="entry name" value="Zinc/RING finger domain, C3HC4 (zinc finger)"/>
    <property type="match status" value="1"/>
</dbReference>
<dbReference type="InterPro" id="IPR013083">
    <property type="entry name" value="Znf_RING/FYVE/PHD"/>
</dbReference>
<dbReference type="SUPFAM" id="SSF57850">
    <property type="entry name" value="RING/U-box"/>
    <property type="match status" value="1"/>
</dbReference>
<keyword evidence="1" id="KW-0399">Innate immunity</keyword>
<organism evidence="11 12">
    <name type="scientific">Mugilogobius chulae</name>
    <name type="common">yellowstripe goby</name>
    <dbReference type="NCBI Taxonomy" id="88201"/>
    <lineage>
        <taxon>Eukaryota</taxon>
        <taxon>Metazoa</taxon>
        <taxon>Chordata</taxon>
        <taxon>Craniata</taxon>
        <taxon>Vertebrata</taxon>
        <taxon>Euteleostomi</taxon>
        <taxon>Actinopterygii</taxon>
        <taxon>Neopterygii</taxon>
        <taxon>Teleostei</taxon>
        <taxon>Neoteleostei</taxon>
        <taxon>Acanthomorphata</taxon>
        <taxon>Gobiaria</taxon>
        <taxon>Gobiiformes</taxon>
        <taxon>Gobioidei</taxon>
        <taxon>Gobiidae</taxon>
        <taxon>Gobionellinae</taxon>
        <taxon>Mugilogobius</taxon>
    </lineage>
</organism>
<dbReference type="Pfam" id="PF25600">
    <property type="entry name" value="TRIM_CC"/>
    <property type="match status" value="1"/>
</dbReference>
<keyword evidence="5" id="KW-0391">Immunity</keyword>
<dbReference type="InterPro" id="IPR058030">
    <property type="entry name" value="TRIM8/14/16/25/29/45/65_CC"/>
</dbReference>
<evidence type="ECO:0000256" key="4">
    <source>
        <dbReference type="ARBA" id="ARBA00022833"/>
    </source>
</evidence>
<dbReference type="SMART" id="SM00449">
    <property type="entry name" value="SPRY"/>
    <property type="match status" value="1"/>
</dbReference>
<feature type="coiled-coil region" evidence="7">
    <location>
        <begin position="183"/>
        <end position="217"/>
    </location>
</feature>
<keyword evidence="2" id="KW-0479">Metal-binding</keyword>
<dbReference type="Proteomes" id="UP001460270">
    <property type="component" value="Unassembled WGS sequence"/>
</dbReference>
<dbReference type="SMART" id="SM00184">
    <property type="entry name" value="RING"/>
    <property type="match status" value="1"/>
</dbReference>
<evidence type="ECO:0000259" key="9">
    <source>
        <dbReference type="PROSITE" id="PS50119"/>
    </source>
</evidence>
<evidence type="ECO:0000259" key="10">
    <source>
        <dbReference type="PROSITE" id="PS50188"/>
    </source>
</evidence>
<sequence>MAQQEARIDPDKLSCSICSELLKDPVTLPCGHNYCLRCISKHWDHEEMTARQNFVSCPMCRKNFNRRPELGKNTMLADLIEELKKTRDAVRMGTITKRRVSLFDEENKPKKNKRIDTGVSRQNNICSQHNEEKKIFCRTEQQCICYLCHLDQHKGHDTVSAEAEMSQRRKELEAGRQTTVEIIQGIEKDIVLLQQKVQDTNRSADEMVKENEKMTTEVVTHIKNMSSNLTHKIRARQMSDSNQLYALLRIKEKEREAQKQRLESTNLDKLLNTVSYTQFLEKHQGPFKFGELSGRINLPPLLDFQSLKNTLSRQKGKIKTACTEMFTYLEQMVVPVNTQCSKTTENLCDYSVQLVLDPTTVSKHLKLSENKRKVTSVMEAQPYAPYLNRFQSKDQVLTTDPLPARCYWEVEWSGLGVSVGVAYNDIRRTGPDSGFGNNDKSWVLDCTINESYVYRHKSGRRTLSPCQSCRVGVYVDHKAGLLRFYQVSETNKLIHEVNIKFTQPLYAGIGVNYYGATAEMCVKEKGNRN</sequence>
<keyword evidence="12" id="KW-1185">Reference proteome</keyword>